<protein>
    <submittedName>
        <fullName evidence="2">Uncharacterized protein</fullName>
    </submittedName>
</protein>
<organism evidence="2 3">
    <name type="scientific">Zhenhengia yiwuensis</name>
    <dbReference type="NCBI Taxonomy" id="2763666"/>
    <lineage>
        <taxon>Bacteria</taxon>
        <taxon>Bacillati</taxon>
        <taxon>Bacillota</taxon>
        <taxon>Clostridia</taxon>
        <taxon>Lachnospirales</taxon>
        <taxon>Lachnospiraceae</taxon>
        <taxon>Zhenhengia</taxon>
    </lineage>
</organism>
<evidence type="ECO:0000313" key="2">
    <source>
        <dbReference type="EMBL" id="MBC8579830.1"/>
    </source>
</evidence>
<accession>A0A926I9I7</accession>
<keyword evidence="3" id="KW-1185">Reference proteome</keyword>
<gene>
    <name evidence="2" type="ORF">H8718_09855</name>
</gene>
<name>A0A926I9I7_9FIRM</name>
<dbReference type="Proteomes" id="UP000655830">
    <property type="component" value="Unassembled WGS sequence"/>
</dbReference>
<sequence>MDDKQLDRLLQELSDVTVSPSNRLIYEAREKASRQALRCEKKREWAPFVIVILLNILLVVGETIFMVCLSTSMQQISIIVGIGVFSMQLPIAAYLLGKIYYKDKELERR</sequence>
<keyword evidence="1" id="KW-0812">Transmembrane</keyword>
<dbReference type="AlphaFoldDB" id="A0A926I9I7"/>
<reference evidence="2" key="1">
    <citation type="submission" date="2020-08" db="EMBL/GenBank/DDBJ databases">
        <title>Genome public.</title>
        <authorList>
            <person name="Liu C."/>
            <person name="Sun Q."/>
        </authorList>
    </citation>
    <scope>NUCLEOTIDE SEQUENCE</scope>
    <source>
        <strain evidence="2">NSJ-12</strain>
    </source>
</reference>
<proteinExistence type="predicted"/>
<evidence type="ECO:0000313" key="3">
    <source>
        <dbReference type="Proteomes" id="UP000655830"/>
    </source>
</evidence>
<dbReference type="EMBL" id="JACRSY010000014">
    <property type="protein sequence ID" value="MBC8579830.1"/>
    <property type="molecule type" value="Genomic_DNA"/>
</dbReference>
<feature type="transmembrane region" description="Helical" evidence="1">
    <location>
        <begin position="45"/>
        <end position="66"/>
    </location>
</feature>
<dbReference type="RefSeq" id="WP_177671768.1">
    <property type="nucleotide sequence ID" value="NZ_JACRSY010000014.1"/>
</dbReference>
<feature type="transmembrane region" description="Helical" evidence="1">
    <location>
        <begin position="78"/>
        <end position="101"/>
    </location>
</feature>
<keyword evidence="1" id="KW-1133">Transmembrane helix</keyword>
<keyword evidence="1" id="KW-0472">Membrane</keyword>
<comment type="caution">
    <text evidence="2">The sequence shown here is derived from an EMBL/GenBank/DDBJ whole genome shotgun (WGS) entry which is preliminary data.</text>
</comment>
<evidence type="ECO:0000256" key="1">
    <source>
        <dbReference type="SAM" id="Phobius"/>
    </source>
</evidence>